<sequence length="191" mass="22384">MKVTYEKEPIDFCDYHAERVIHITTLAGEELIKFNLLDKDRNHLCTVTEKPDNAPIEVSEDNLTSEEIKEIAGVLNEMYPEVEWEEEDLEDTLWVFGLQITRNESLLEYSRRFDTQVVQYDFTSTDEVLEDDEEVCELEFFEEHLTDAVIIENILIPKILEYDGLDTIILKIIQGGILRCYRLMIKKMIGD</sequence>
<evidence type="ECO:0000313" key="1">
    <source>
        <dbReference type="EMBL" id="MBO0452254.1"/>
    </source>
</evidence>
<proteinExistence type="predicted"/>
<evidence type="ECO:0000313" key="2">
    <source>
        <dbReference type="Proteomes" id="UP000664495"/>
    </source>
</evidence>
<dbReference type="RefSeq" id="WP_207108030.1">
    <property type="nucleotide sequence ID" value="NZ_JAFLVR010000020.1"/>
</dbReference>
<reference evidence="1 2" key="1">
    <citation type="submission" date="2021-03" db="EMBL/GenBank/DDBJ databases">
        <title>Enterococcal diversity collection.</title>
        <authorList>
            <person name="Gilmore M.S."/>
            <person name="Schwartzman J."/>
            <person name="Van Tyne D."/>
            <person name="Martin M."/>
            <person name="Earl A.M."/>
            <person name="Manson A.L."/>
            <person name="Straub T."/>
            <person name="Salamzade R."/>
            <person name="Saavedra J."/>
            <person name="Lebreton F."/>
            <person name="Prichula J."/>
            <person name="Schaufler K."/>
            <person name="Gaca A."/>
            <person name="Sgardioli B."/>
            <person name="Wagenaar J."/>
            <person name="Strong T."/>
        </authorList>
    </citation>
    <scope>NUCLEOTIDE SEQUENCE [LARGE SCALE GENOMIC DNA]</scope>
    <source>
        <strain evidence="1 2">MJM16</strain>
    </source>
</reference>
<name>A0ABS3HFM8_9ENTE</name>
<dbReference type="EMBL" id="JAFLVR010000020">
    <property type="protein sequence ID" value="MBO0452254.1"/>
    <property type="molecule type" value="Genomic_DNA"/>
</dbReference>
<keyword evidence="2" id="KW-1185">Reference proteome</keyword>
<organism evidence="1 2">
    <name type="scientific">Candidatus Enterococcus murrayae</name>
    <dbReference type="NCBI Taxonomy" id="2815321"/>
    <lineage>
        <taxon>Bacteria</taxon>
        <taxon>Bacillati</taxon>
        <taxon>Bacillota</taxon>
        <taxon>Bacilli</taxon>
        <taxon>Lactobacillales</taxon>
        <taxon>Enterococcaceae</taxon>
        <taxon>Enterococcus</taxon>
    </lineage>
</organism>
<protein>
    <submittedName>
        <fullName evidence="1">Uncharacterized protein</fullName>
    </submittedName>
</protein>
<accession>A0ABS3HFM8</accession>
<comment type="caution">
    <text evidence="1">The sequence shown here is derived from an EMBL/GenBank/DDBJ whole genome shotgun (WGS) entry which is preliminary data.</text>
</comment>
<dbReference type="Proteomes" id="UP000664495">
    <property type="component" value="Unassembled WGS sequence"/>
</dbReference>
<gene>
    <name evidence="1" type="ORF">JZO85_08240</name>
</gene>